<dbReference type="InterPro" id="IPR011008">
    <property type="entry name" value="Dimeric_a/b-barrel"/>
</dbReference>
<dbReference type="SUPFAM" id="SSF46785">
    <property type="entry name" value="Winged helix' DNA-binding domain"/>
    <property type="match status" value="1"/>
</dbReference>
<dbReference type="EMBL" id="VYXP01000002">
    <property type="protein sequence ID" value="KAA9133527.1"/>
    <property type="molecule type" value="Genomic_DNA"/>
</dbReference>
<keyword evidence="6" id="KW-1185">Reference proteome</keyword>
<dbReference type="SMART" id="SM00344">
    <property type="entry name" value="HTH_ASNC"/>
    <property type="match status" value="1"/>
</dbReference>
<protein>
    <submittedName>
        <fullName evidence="5">Lrp/AsnC family transcriptional regulator</fullName>
    </submittedName>
</protein>
<dbReference type="InterPro" id="IPR019887">
    <property type="entry name" value="Tscrpt_reg_AsnC/Lrp_C"/>
</dbReference>
<dbReference type="Proteomes" id="UP000325372">
    <property type="component" value="Unassembled WGS sequence"/>
</dbReference>
<name>A0A5N0THB1_9GAMM</name>
<dbReference type="PANTHER" id="PTHR30154:SF34">
    <property type="entry name" value="TRANSCRIPTIONAL REGULATOR AZLB"/>
    <property type="match status" value="1"/>
</dbReference>
<dbReference type="Gene3D" id="1.10.10.10">
    <property type="entry name" value="Winged helix-like DNA-binding domain superfamily/Winged helix DNA-binding domain"/>
    <property type="match status" value="1"/>
</dbReference>
<keyword evidence="1" id="KW-0805">Transcription regulation</keyword>
<feature type="domain" description="HTH asnC-type" evidence="4">
    <location>
        <begin position="5"/>
        <end position="66"/>
    </location>
</feature>
<dbReference type="GO" id="GO:0043200">
    <property type="term" value="P:response to amino acid"/>
    <property type="evidence" value="ECO:0007669"/>
    <property type="project" value="TreeGrafter"/>
</dbReference>
<reference evidence="5 6" key="1">
    <citation type="submission" date="2019-09" db="EMBL/GenBank/DDBJ databases">
        <title>Wenzhouxiangella sp. Genome sequencing and assembly.</title>
        <authorList>
            <person name="Zhang R."/>
        </authorList>
    </citation>
    <scope>NUCLEOTIDE SEQUENCE [LARGE SCALE GENOMIC DNA]</scope>
    <source>
        <strain evidence="5 6">W260</strain>
    </source>
</reference>
<dbReference type="SUPFAM" id="SSF54909">
    <property type="entry name" value="Dimeric alpha+beta barrel"/>
    <property type="match status" value="1"/>
</dbReference>
<dbReference type="GO" id="GO:0043565">
    <property type="term" value="F:sequence-specific DNA binding"/>
    <property type="evidence" value="ECO:0007669"/>
    <property type="project" value="InterPro"/>
</dbReference>
<keyword evidence="2" id="KW-0238">DNA-binding</keyword>
<evidence type="ECO:0000313" key="6">
    <source>
        <dbReference type="Proteomes" id="UP000325372"/>
    </source>
</evidence>
<comment type="caution">
    <text evidence="5">The sequence shown here is derived from an EMBL/GenBank/DDBJ whole genome shotgun (WGS) entry which is preliminary data.</text>
</comment>
<dbReference type="Pfam" id="PF13412">
    <property type="entry name" value="HTH_24"/>
    <property type="match status" value="1"/>
</dbReference>
<keyword evidence="3" id="KW-0804">Transcription</keyword>
<dbReference type="PROSITE" id="PS50956">
    <property type="entry name" value="HTH_ASNC_2"/>
    <property type="match status" value="1"/>
</dbReference>
<evidence type="ECO:0000256" key="3">
    <source>
        <dbReference type="ARBA" id="ARBA00023163"/>
    </source>
</evidence>
<dbReference type="InterPro" id="IPR036390">
    <property type="entry name" value="WH_DNA-bd_sf"/>
</dbReference>
<dbReference type="InterPro" id="IPR000485">
    <property type="entry name" value="AsnC-type_HTH_dom"/>
</dbReference>
<evidence type="ECO:0000313" key="5">
    <source>
        <dbReference type="EMBL" id="KAA9133527.1"/>
    </source>
</evidence>
<dbReference type="CDD" id="cd00090">
    <property type="entry name" value="HTH_ARSR"/>
    <property type="match status" value="1"/>
</dbReference>
<dbReference type="AlphaFoldDB" id="A0A5N0THB1"/>
<dbReference type="PROSITE" id="PS00519">
    <property type="entry name" value="HTH_ASNC_1"/>
    <property type="match status" value="1"/>
</dbReference>
<evidence type="ECO:0000259" key="4">
    <source>
        <dbReference type="PROSITE" id="PS50956"/>
    </source>
</evidence>
<dbReference type="GO" id="GO:0005829">
    <property type="term" value="C:cytosol"/>
    <property type="evidence" value="ECO:0007669"/>
    <property type="project" value="TreeGrafter"/>
</dbReference>
<dbReference type="Pfam" id="PF01037">
    <property type="entry name" value="AsnC_trans_reg"/>
    <property type="match status" value="1"/>
</dbReference>
<gene>
    <name evidence="5" type="ORF">F3N42_04045</name>
</gene>
<dbReference type="RefSeq" id="WP_150863088.1">
    <property type="nucleotide sequence ID" value="NZ_VYXP01000002.1"/>
</dbReference>
<dbReference type="GO" id="GO:0006355">
    <property type="term" value="P:regulation of DNA-templated transcription"/>
    <property type="evidence" value="ECO:0007669"/>
    <property type="project" value="UniProtKB-ARBA"/>
</dbReference>
<proteinExistence type="predicted"/>
<evidence type="ECO:0000256" key="2">
    <source>
        <dbReference type="ARBA" id="ARBA00023125"/>
    </source>
</evidence>
<dbReference type="InterPro" id="IPR011991">
    <property type="entry name" value="ArsR-like_HTH"/>
</dbReference>
<dbReference type="InterPro" id="IPR036388">
    <property type="entry name" value="WH-like_DNA-bd_sf"/>
</dbReference>
<dbReference type="Gene3D" id="3.30.70.920">
    <property type="match status" value="1"/>
</dbReference>
<organism evidence="5 6">
    <name type="scientific">Marinihelvus fidelis</name>
    <dbReference type="NCBI Taxonomy" id="2613842"/>
    <lineage>
        <taxon>Bacteria</taxon>
        <taxon>Pseudomonadati</taxon>
        <taxon>Pseudomonadota</taxon>
        <taxon>Gammaproteobacteria</taxon>
        <taxon>Chromatiales</taxon>
        <taxon>Wenzhouxiangellaceae</taxon>
        <taxon>Marinihelvus</taxon>
    </lineage>
</organism>
<sequence>MSEELDAIDRKLLKLLQQDATQSATELADRVGLSQSPCWRRINRLQQDGYVTGKVALLDRHRLGLGVVVFVNIKLSSHGRGLLAEFEEAIVNFPEVVECWTVSGSMDYTLRVVTHDIDAYELFLREKLLQLPHILEAQSSITMTEVKNTTELPLD</sequence>
<dbReference type="PANTHER" id="PTHR30154">
    <property type="entry name" value="LEUCINE-RESPONSIVE REGULATORY PROTEIN"/>
    <property type="match status" value="1"/>
</dbReference>
<evidence type="ECO:0000256" key="1">
    <source>
        <dbReference type="ARBA" id="ARBA00023015"/>
    </source>
</evidence>
<dbReference type="InterPro" id="IPR019888">
    <property type="entry name" value="Tscrpt_reg_AsnC-like"/>
</dbReference>
<dbReference type="InterPro" id="IPR019885">
    <property type="entry name" value="Tscrpt_reg_HTH_AsnC-type_CS"/>
</dbReference>
<accession>A0A5N0THB1</accession>
<dbReference type="PRINTS" id="PR00033">
    <property type="entry name" value="HTHASNC"/>
</dbReference>